<dbReference type="InterPro" id="IPR036554">
    <property type="entry name" value="GHMP_kinase_C_sf"/>
</dbReference>
<evidence type="ECO:0000259" key="9">
    <source>
        <dbReference type="Pfam" id="PF08544"/>
    </source>
</evidence>
<dbReference type="PANTHER" id="PTHR43527:SF2">
    <property type="entry name" value="4-DIPHOSPHOCYTIDYL-2-C-METHYL-D-ERYTHRITOL KINASE, CHLOROPLASTIC"/>
    <property type="match status" value="1"/>
</dbReference>
<dbReference type="GO" id="GO:0016114">
    <property type="term" value="P:terpenoid biosynthetic process"/>
    <property type="evidence" value="ECO:0007669"/>
    <property type="project" value="InterPro"/>
</dbReference>
<sequence>MNAVIVHAPCKINLTLDVFGARLDGYHDLESIVVPFTPADEISVKSKPAHTPYHHVTLDCDDSSLPTDEGNLAFRAAIVFLNRFMPNQPQDVTIRLSKKLPCQSDLGGGSSDAAAVLKALHRIFCVDPKELLELGSTIGSDVSLFLIGGPVLMSGRGEKVARLITSLSHIFGVIVKPDIEVPTAKAYALVDALKNRVPGKSTERLCELLRTELSMEKLGVAFNNDFEDAIFQAYPEVAEAYRCVASAGAIRALLCGSGSAVFGLARDYDHATQLVNLLRARFPYVTMATSFKEEL</sequence>
<dbReference type="Gene3D" id="3.30.70.890">
    <property type="entry name" value="GHMP kinase, C-terminal domain"/>
    <property type="match status" value="1"/>
</dbReference>
<dbReference type="Proteomes" id="UP000663829">
    <property type="component" value="Unassembled WGS sequence"/>
</dbReference>
<keyword evidence="4" id="KW-0547">Nucleotide-binding</keyword>
<dbReference type="InterPro" id="IPR004424">
    <property type="entry name" value="IspE"/>
</dbReference>
<feature type="domain" description="GHMP kinase C-terminal" evidence="9">
    <location>
        <begin position="219"/>
        <end position="282"/>
    </location>
</feature>
<dbReference type="GO" id="GO:0005524">
    <property type="term" value="F:ATP binding"/>
    <property type="evidence" value="ECO:0007669"/>
    <property type="project" value="UniProtKB-KW"/>
</dbReference>
<evidence type="ECO:0000256" key="7">
    <source>
        <dbReference type="ARBA" id="ARBA00032554"/>
    </source>
</evidence>
<dbReference type="Pfam" id="PF08544">
    <property type="entry name" value="GHMP_kinases_C"/>
    <property type="match status" value="1"/>
</dbReference>
<dbReference type="SUPFAM" id="SSF54211">
    <property type="entry name" value="Ribosomal protein S5 domain 2-like"/>
    <property type="match status" value="1"/>
</dbReference>
<gene>
    <name evidence="10" type="ORF">GPM918_LOCUS705</name>
    <name evidence="11" type="ORF">OVA965_LOCUS23778</name>
    <name evidence="12" type="ORF">SRO942_LOCUS706</name>
    <name evidence="13" type="ORF">TMI583_LOCUS24500</name>
</gene>
<dbReference type="SUPFAM" id="SSF55060">
    <property type="entry name" value="GHMP Kinase, C-terminal domain"/>
    <property type="match status" value="1"/>
</dbReference>
<dbReference type="EMBL" id="CAJNOQ010000058">
    <property type="protein sequence ID" value="CAF0748835.1"/>
    <property type="molecule type" value="Genomic_DNA"/>
</dbReference>
<dbReference type="EMBL" id="CAJOBC010000058">
    <property type="protein sequence ID" value="CAF3528062.1"/>
    <property type="molecule type" value="Genomic_DNA"/>
</dbReference>
<dbReference type="InterPro" id="IPR013750">
    <property type="entry name" value="GHMP_kinase_C_dom"/>
</dbReference>
<dbReference type="InterPro" id="IPR020568">
    <property type="entry name" value="Ribosomal_Su5_D2-typ_SF"/>
</dbReference>
<evidence type="ECO:0000256" key="1">
    <source>
        <dbReference type="ARBA" id="ARBA00009684"/>
    </source>
</evidence>
<evidence type="ECO:0000313" key="12">
    <source>
        <dbReference type="EMBL" id="CAF3528062.1"/>
    </source>
</evidence>
<keyword evidence="3" id="KW-0808">Transferase</keyword>
<dbReference type="AlphaFoldDB" id="A0A813P4H1"/>
<dbReference type="Proteomes" id="UP000681722">
    <property type="component" value="Unassembled WGS sequence"/>
</dbReference>
<evidence type="ECO:0000256" key="2">
    <source>
        <dbReference type="ARBA" id="ARBA00012052"/>
    </source>
</evidence>
<proteinExistence type="inferred from homology"/>
<dbReference type="PIRSF" id="PIRSF010376">
    <property type="entry name" value="IspE"/>
    <property type="match status" value="1"/>
</dbReference>
<evidence type="ECO:0000256" key="4">
    <source>
        <dbReference type="ARBA" id="ARBA00022741"/>
    </source>
</evidence>
<dbReference type="Proteomes" id="UP000682733">
    <property type="component" value="Unassembled WGS sequence"/>
</dbReference>
<evidence type="ECO:0000256" key="6">
    <source>
        <dbReference type="ARBA" id="ARBA00022840"/>
    </source>
</evidence>
<dbReference type="NCBIfam" id="TIGR00154">
    <property type="entry name" value="ispE"/>
    <property type="match status" value="1"/>
</dbReference>
<comment type="similarity">
    <text evidence="1">Belongs to the GHMP kinase family. IspE subfamily.</text>
</comment>
<dbReference type="InterPro" id="IPR014721">
    <property type="entry name" value="Ribsml_uS5_D2-typ_fold_subgr"/>
</dbReference>
<dbReference type="InterPro" id="IPR006204">
    <property type="entry name" value="GHMP_kinase_N_dom"/>
</dbReference>
<evidence type="ECO:0000313" key="11">
    <source>
        <dbReference type="EMBL" id="CAF1196629.1"/>
    </source>
</evidence>
<dbReference type="GO" id="GO:0050515">
    <property type="term" value="F:4-(cytidine 5'-diphospho)-2-C-methyl-D-erythritol kinase activity"/>
    <property type="evidence" value="ECO:0007669"/>
    <property type="project" value="UniProtKB-EC"/>
</dbReference>
<evidence type="ECO:0000256" key="5">
    <source>
        <dbReference type="ARBA" id="ARBA00022777"/>
    </source>
</evidence>
<dbReference type="Pfam" id="PF00288">
    <property type="entry name" value="GHMP_kinases_N"/>
    <property type="match status" value="1"/>
</dbReference>
<feature type="domain" description="GHMP kinase N-terminal" evidence="8">
    <location>
        <begin position="71"/>
        <end position="149"/>
    </location>
</feature>
<dbReference type="EC" id="2.7.1.148" evidence="2"/>
<name>A0A813P4H1_9BILA</name>
<reference evidence="10" key="1">
    <citation type="submission" date="2021-02" db="EMBL/GenBank/DDBJ databases">
        <authorList>
            <person name="Nowell W R."/>
        </authorList>
    </citation>
    <scope>NUCLEOTIDE SEQUENCE</scope>
</reference>
<keyword evidence="6" id="KW-0067">ATP-binding</keyword>
<dbReference type="Proteomes" id="UP000677228">
    <property type="component" value="Unassembled WGS sequence"/>
</dbReference>
<organism evidence="10 14">
    <name type="scientific">Didymodactylos carnosus</name>
    <dbReference type="NCBI Taxonomy" id="1234261"/>
    <lineage>
        <taxon>Eukaryota</taxon>
        <taxon>Metazoa</taxon>
        <taxon>Spiralia</taxon>
        <taxon>Gnathifera</taxon>
        <taxon>Rotifera</taxon>
        <taxon>Eurotatoria</taxon>
        <taxon>Bdelloidea</taxon>
        <taxon>Philodinida</taxon>
        <taxon>Philodinidae</taxon>
        <taxon>Didymodactylos</taxon>
    </lineage>
</organism>
<keyword evidence="14" id="KW-1185">Reference proteome</keyword>
<dbReference type="PANTHER" id="PTHR43527">
    <property type="entry name" value="4-DIPHOSPHOCYTIDYL-2-C-METHYL-D-ERYTHRITOL KINASE, CHLOROPLASTIC"/>
    <property type="match status" value="1"/>
</dbReference>
<accession>A0A813P4H1</accession>
<dbReference type="OrthoDB" id="10008524at2759"/>
<dbReference type="EMBL" id="CAJNOK010014046">
    <property type="protein sequence ID" value="CAF1196629.1"/>
    <property type="molecule type" value="Genomic_DNA"/>
</dbReference>
<dbReference type="EMBL" id="CAJOBA010035576">
    <property type="protein sequence ID" value="CAF4006888.1"/>
    <property type="molecule type" value="Genomic_DNA"/>
</dbReference>
<keyword evidence="5" id="KW-0418">Kinase</keyword>
<protein>
    <recommendedName>
        <fullName evidence="2">4-(cytidine 5'-diphospho)-2-C-methyl-D-erythritol kinase</fullName>
        <ecNumber evidence="2">2.7.1.148</ecNumber>
    </recommendedName>
    <alternativeName>
        <fullName evidence="7">4-(cytidine-5'-diphospho)-2-C-methyl-D-erythritol kinase</fullName>
    </alternativeName>
</protein>
<evidence type="ECO:0000259" key="8">
    <source>
        <dbReference type="Pfam" id="PF00288"/>
    </source>
</evidence>
<evidence type="ECO:0000313" key="13">
    <source>
        <dbReference type="EMBL" id="CAF4006888.1"/>
    </source>
</evidence>
<evidence type="ECO:0000256" key="3">
    <source>
        <dbReference type="ARBA" id="ARBA00022679"/>
    </source>
</evidence>
<evidence type="ECO:0000313" key="14">
    <source>
        <dbReference type="Proteomes" id="UP000663829"/>
    </source>
</evidence>
<comment type="caution">
    <text evidence="10">The sequence shown here is derived from an EMBL/GenBank/DDBJ whole genome shotgun (WGS) entry which is preliminary data.</text>
</comment>
<dbReference type="HAMAP" id="MF_00061">
    <property type="entry name" value="IspE"/>
    <property type="match status" value="1"/>
</dbReference>
<dbReference type="Gene3D" id="3.30.230.10">
    <property type="match status" value="1"/>
</dbReference>
<evidence type="ECO:0000313" key="10">
    <source>
        <dbReference type="EMBL" id="CAF0748835.1"/>
    </source>
</evidence>